<evidence type="ECO:0000313" key="1">
    <source>
        <dbReference type="EMBL" id="SGY93137.1"/>
    </source>
</evidence>
<reference evidence="1 2" key="1">
    <citation type="submission" date="2016-11" db="EMBL/GenBank/DDBJ databases">
        <authorList>
            <person name="Klemetsen T."/>
        </authorList>
    </citation>
    <scope>NUCLEOTIDE SEQUENCE [LARGE SCALE GENOMIC DNA]</scope>
    <source>
        <strain evidence="1">MT 2528</strain>
    </source>
</reference>
<organism evidence="1 2">
    <name type="scientific">Moritella viscosa</name>
    <dbReference type="NCBI Taxonomy" id="80854"/>
    <lineage>
        <taxon>Bacteria</taxon>
        <taxon>Pseudomonadati</taxon>
        <taxon>Pseudomonadota</taxon>
        <taxon>Gammaproteobacteria</taxon>
        <taxon>Alteromonadales</taxon>
        <taxon>Moritellaceae</taxon>
        <taxon>Moritella</taxon>
    </lineage>
</organism>
<comment type="caution">
    <text evidence="1">The sequence shown here is derived from an EMBL/GenBank/DDBJ whole genome shotgun (WGS) entry which is preliminary data.</text>
</comment>
<dbReference type="EMBL" id="FPLJ01000055">
    <property type="protein sequence ID" value="SGY93137.1"/>
    <property type="molecule type" value="Genomic_DNA"/>
</dbReference>
<gene>
    <name evidence="1" type="ORF">MT2528_2517</name>
</gene>
<accession>A0ABY1HE58</accession>
<sequence>MKDIQEPINLITILHKLAFSDITKNDIKILFVLLNSENYANNSNKTFELIQNDFIEEYNNNRSVKINYSKDLNQPHLSRTLKNLVENEMLEKNNYNEYRIKFVDKLLKLQQIQD</sequence>
<dbReference type="Proteomes" id="UP000182660">
    <property type="component" value="Unassembled WGS sequence"/>
</dbReference>
<proteinExistence type="predicted"/>
<keyword evidence="2" id="KW-1185">Reference proteome</keyword>
<evidence type="ECO:0000313" key="2">
    <source>
        <dbReference type="Proteomes" id="UP000182660"/>
    </source>
</evidence>
<protein>
    <submittedName>
        <fullName evidence="1">Lipid A ABC exporter family, fused ATPase and inner membrane subunits</fullName>
    </submittedName>
</protein>
<dbReference type="RefSeq" id="WP_075499501.1">
    <property type="nucleotide sequence ID" value="NZ_CAWRCN010000103.1"/>
</dbReference>
<name>A0ABY1HE58_9GAMM</name>